<protein>
    <submittedName>
        <fullName evidence="2">Uncharacterized protein</fullName>
    </submittedName>
</protein>
<evidence type="ECO:0000313" key="2">
    <source>
        <dbReference type="EMBL" id="CAD1827419.1"/>
    </source>
</evidence>
<feature type="region of interest" description="Disordered" evidence="1">
    <location>
        <begin position="101"/>
        <end position="144"/>
    </location>
</feature>
<dbReference type="PANTHER" id="PTHR31865:SF3">
    <property type="entry name" value="PHOSPHODIESTERASE EPSILON-1, PUTATIVE (DUF1685)-RELATED"/>
    <property type="match status" value="1"/>
</dbReference>
<feature type="compositionally biased region" description="Acidic residues" evidence="1">
    <location>
        <begin position="51"/>
        <end position="70"/>
    </location>
</feature>
<reference evidence="2" key="1">
    <citation type="submission" date="2020-07" db="EMBL/GenBank/DDBJ databases">
        <authorList>
            <person name="Lin J."/>
        </authorList>
    </citation>
    <scope>NUCLEOTIDE SEQUENCE</scope>
</reference>
<evidence type="ECO:0000256" key="1">
    <source>
        <dbReference type="SAM" id="MobiDB-lite"/>
    </source>
</evidence>
<organism evidence="2">
    <name type="scientific">Ananas comosus var. bracteatus</name>
    <name type="common">red pineapple</name>
    <dbReference type="NCBI Taxonomy" id="296719"/>
    <lineage>
        <taxon>Eukaryota</taxon>
        <taxon>Viridiplantae</taxon>
        <taxon>Streptophyta</taxon>
        <taxon>Embryophyta</taxon>
        <taxon>Tracheophyta</taxon>
        <taxon>Spermatophyta</taxon>
        <taxon>Magnoliopsida</taxon>
        <taxon>Liliopsida</taxon>
        <taxon>Poales</taxon>
        <taxon>Bromeliaceae</taxon>
        <taxon>Bromelioideae</taxon>
        <taxon>Ananas</taxon>
    </lineage>
</organism>
<name>A0A6V7P9B3_ANACO</name>
<feature type="compositionally biased region" description="Low complexity" evidence="1">
    <location>
        <begin position="106"/>
        <end position="144"/>
    </location>
</feature>
<dbReference type="AlphaFoldDB" id="A0A6V7P9B3"/>
<dbReference type="EMBL" id="LR862146">
    <property type="protein sequence ID" value="CAD1827419.1"/>
    <property type="molecule type" value="Genomic_DNA"/>
</dbReference>
<sequence>MDCYKQHCRQHDWQPQEVVIKAIIYERDDEEAKWEKRRRQIMQRRHMMVSTEEEEEEEEDEAEEEGNMEVEQERSDRRSQCRKSRLTLDLYFAVNRQFSDPKIRYSPSPISTPTATSSASTLCGTSSPQSPTEEQLQQQQQSLQADSWKIFSPGDNPQHVKTRLRHWAQAVACSVRQCC</sequence>
<accession>A0A6V7P9B3</accession>
<proteinExistence type="predicted"/>
<gene>
    <name evidence="2" type="ORF">CB5_LOCUS10630</name>
</gene>
<feature type="region of interest" description="Disordered" evidence="1">
    <location>
        <begin position="46"/>
        <end position="82"/>
    </location>
</feature>
<dbReference type="PANTHER" id="PTHR31865">
    <property type="entry name" value="OSJNBA0071G03.3 PROTEIN"/>
    <property type="match status" value="1"/>
</dbReference>